<dbReference type="Pfam" id="PF00676">
    <property type="entry name" value="E1_dh"/>
    <property type="match status" value="1"/>
</dbReference>
<comment type="similarity">
    <text evidence="2">Belongs to the alpha-ketoglutarate dehydrogenase family.</text>
</comment>
<dbReference type="Gene3D" id="3.40.50.12470">
    <property type="match status" value="1"/>
</dbReference>
<comment type="caution">
    <text evidence="7">The sequence shown here is derived from an EMBL/GenBank/DDBJ whole genome shotgun (WGS) entry which is preliminary data.</text>
</comment>
<dbReference type="Proteomes" id="UP001194580">
    <property type="component" value="Unassembled WGS sequence"/>
</dbReference>
<evidence type="ECO:0000259" key="6">
    <source>
        <dbReference type="SMART" id="SM00861"/>
    </source>
</evidence>
<dbReference type="PANTHER" id="PTHR23152:SF4">
    <property type="entry name" value="2-OXOADIPATE DEHYDROGENASE COMPLEX COMPONENT E1"/>
    <property type="match status" value="1"/>
</dbReference>
<evidence type="ECO:0000256" key="2">
    <source>
        <dbReference type="ARBA" id="ARBA00006936"/>
    </source>
</evidence>
<feature type="compositionally biased region" description="Low complexity" evidence="5">
    <location>
        <begin position="51"/>
        <end position="60"/>
    </location>
</feature>
<proteinExistence type="inferred from homology"/>
<dbReference type="CDD" id="cd02016">
    <property type="entry name" value="TPP_E1_OGDC_like"/>
    <property type="match status" value="1"/>
</dbReference>
<dbReference type="NCBIfam" id="NF008907">
    <property type="entry name" value="PRK12270.1"/>
    <property type="match status" value="1"/>
</dbReference>
<dbReference type="InterPro" id="IPR031717">
    <property type="entry name" value="ODO-1/KGD_C"/>
</dbReference>
<protein>
    <recommendedName>
        <fullName evidence="6">Transketolase-like pyrimidine-binding domain-containing protein</fullName>
    </recommendedName>
</protein>
<dbReference type="GO" id="GO:0006091">
    <property type="term" value="P:generation of precursor metabolites and energy"/>
    <property type="evidence" value="ECO:0007669"/>
    <property type="project" value="UniProtKB-ARBA"/>
</dbReference>
<dbReference type="NCBIfam" id="NF006914">
    <property type="entry name" value="PRK09404.1"/>
    <property type="match status" value="1"/>
</dbReference>
<evidence type="ECO:0000256" key="1">
    <source>
        <dbReference type="ARBA" id="ARBA00001964"/>
    </source>
</evidence>
<dbReference type="InterPro" id="IPR042179">
    <property type="entry name" value="KGD_C_sf"/>
</dbReference>
<evidence type="ECO:0000256" key="5">
    <source>
        <dbReference type="SAM" id="MobiDB-lite"/>
    </source>
</evidence>
<dbReference type="AlphaFoldDB" id="A0AAD4H9C2"/>
<dbReference type="EMBL" id="JAAAIL010000212">
    <property type="protein sequence ID" value="KAG0278208.1"/>
    <property type="molecule type" value="Genomic_DNA"/>
</dbReference>
<dbReference type="InterPro" id="IPR001017">
    <property type="entry name" value="DH_E1"/>
</dbReference>
<keyword evidence="3" id="KW-0560">Oxidoreductase</keyword>
<dbReference type="Gene3D" id="1.10.287.1150">
    <property type="entry name" value="TPP helical domain"/>
    <property type="match status" value="1"/>
</dbReference>
<feature type="domain" description="Transketolase-like pyrimidine-binding" evidence="6">
    <location>
        <begin position="630"/>
        <end position="835"/>
    </location>
</feature>
<sequence>MSGILRLAASTSARTVLKPSASAGFVRSAGLHRHALQQSSSPKPNRLGAASSSSKLFSRPSRAAFSPASSMAQQRAAYHDDGAYGYRVPKVYSMPDYTPEELANRVDNANLLRLVIGYRTHGHLAADLDPLDIVKRQKVLALDAERYSLTDESKTYNLSGILHVNQSKSSAEAKEEASLKTIMAHLEKSYCGKIAYEFTHIPNASERRWFAHQVESYQKAPITPDDKQRIFELLTKSEVFDHFMGKKFAQVKRYGLEGAESMMVALDALFQAASKAGVTEAVLGMPHRGRLNLLTDLMQYNPTALFSKVKGNPEFPINLPASGDVLSHIANSPKLDYGEAEPIHISMLHNPSHLEAVNPVAMGKARAKQMDLIANSSPECQLGDKVMCVQLHGDAAFTGQGVVMESLGLSNLPHFTSGGSVHIVVNNQIGYTTPAQNARSSVYSSDIGKMINAPVIHVNGDHPEEVVHAMRMAFEYRNKFRKDVILDLIAYRRWGHNELDEPAFTQPLMYNNIRARKSVPKMYEEKLLAENVITKGAIDEFRQDYFEKLEDDFSEIDSFKPEADHLQGKWKDMILPTETVSRVDTGISKEAMATIGQASVAAPSDFEIHPRLEKFHVQSRLKKLKDGQSIDWATAEAIAFGSLLKEGYDVRICGQDVGRGTFSQRHAMLVDQKTERVHVPLNALSESQGHLEVANSSLSELAVLAFETGMSYETPKMLNIWEAQFGDFFNSAQVTIDTYVSSAETKWLRQSGLVMLLPHGYDGAGPEHSSCRIERWLQMTNDTFDVKDSSIKANTNMHVVNPTTPAQYFHLLRRQMKRDFRKPLIVVGPKTLLRLPTATSSLEDMAPGTTFEPVLGDTKTEEDPSAVEKVLFVSGKLYYDLVKERQTKGVDEKVAIVRVEELSPFPKEGLQQQIKTYSGAKEFTWIQEEPQNGGAYSFMEPRIRQLLPENKSLSYIGRDPSAAPATGIAIVHRKESADILAKAFRL</sequence>
<evidence type="ECO:0000256" key="4">
    <source>
        <dbReference type="ARBA" id="ARBA00023052"/>
    </source>
</evidence>
<organism evidence="7 8">
    <name type="scientific">Linnemannia exigua</name>
    <dbReference type="NCBI Taxonomy" id="604196"/>
    <lineage>
        <taxon>Eukaryota</taxon>
        <taxon>Fungi</taxon>
        <taxon>Fungi incertae sedis</taxon>
        <taxon>Mucoromycota</taxon>
        <taxon>Mortierellomycotina</taxon>
        <taxon>Mortierellomycetes</taxon>
        <taxon>Mortierellales</taxon>
        <taxon>Mortierellaceae</taxon>
        <taxon>Linnemannia</taxon>
    </lineage>
</organism>
<dbReference type="Pfam" id="PF16870">
    <property type="entry name" value="OxoGdeHyase_C"/>
    <property type="match status" value="1"/>
</dbReference>
<keyword evidence="8" id="KW-1185">Reference proteome</keyword>
<dbReference type="SUPFAM" id="SSF52518">
    <property type="entry name" value="Thiamin diphosphate-binding fold (THDP-binding)"/>
    <property type="match status" value="2"/>
</dbReference>
<dbReference type="PANTHER" id="PTHR23152">
    <property type="entry name" value="2-OXOGLUTARATE DEHYDROGENASE"/>
    <property type="match status" value="1"/>
</dbReference>
<dbReference type="InterPro" id="IPR005475">
    <property type="entry name" value="Transketolase-like_Pyr-bd"/>
</dbReference>
<evidence type="ECO:0000256" key="3">
    <source>
        <dbReference type="ARBA" id="ARBA00023002"/>
    </source>
</evidence>
<keyword evidence="4" id="KW-0786">Thiamine pyrophosphate</keyword>
<dbReference type="InterPro" id="IPR029061">
    <property type="entry name" value="THDP-binding"/>
</dbReference>
<dbReference type="InterPro" id="IPR011603">
    <property type="entry name" value="2oxoglutarate_DH_E1"/>
</dbReference>
<gene>
    <name evidence="7" type="ORF">BGZ95_004486</name>
</gene>
<dbReference type="SMART" id="SM00861">
    <property type="entry name" value="Transket_pyr"/>
    <property type="match status" value="1"/>
</dbReference>
<evidence type="ECO:0000313" key="7">
    <source>
        <dbReference type="EMBL" id="KAG0278208.1"/>
    </source>
</evidence>
<dbReference type="Pfam" id="PF02779">
    <property type="entry name" value="Transket_pyr"/>
    <property type="match status" value="1"/>
</dbReference>
<dbReference type="NCBIfam" id="TIGR00239">
    <property type="entry name" value="2oxo_dh_E1"/>
    <property type="match status" value="1"/>
</dbReference>
<dbReference type="Gene3D" id="3.40.50.970">
    <property type="match status" value="1"/>
</dbReference>
<reference evidence="7" key="1">
    <citation type="journal article" date="2020" name="Fungal Divers.">
        <title>Resolving the Mortierellaceae phylogeny through synthesis of multi-gene phylogenetics and phylogenomics.</title>
        <authorList>
            <person name="Vandepol N."/>
            <person name="Liber J."/>
            <person name="Desiro A."/>
            <person name="Na H."/>
            <person name="Kennedy M."/>
            <person name="Barry K."/>
            <person name="Grigoriev I.V."/>
            <person name="Miller A.N."/>
            <person name="O'Donnell K."/>
            <person name="Stajich J.E."/>
            <person name="Bonito G."/>
        </authorList>
    </citation>
    <scope>NUCLEOTIDE SEQUENCE</scope>
    <source>
        <strain evidence="7">NRRL 28262</strain>
    </source>
</reference>
<comment type="cofactor">
    <cofactor evidence="1">
        <name>thiamine diphosphate</name>
        <dbReference type="ChEBI" id="CHEBI:58937"/>
    </cofactor>
</comment>
<feature type="region of interest" description="Disordered" evidence="5">
    <location>
        <begin position="33"/>
        <end position="60"/>
    </location>
</feature>
<accession>A0AAD4H9C2</accession>
<dbReference type="GO" id="GO:0030976">
    <property type="term" value="F:thiamine pyrophosphate binding"/>
    <property type="evidence" value="ECO:0007669"/>
    <property type="project" value="InterPro"/>
</dbReference>
<name>A0AAD4H9C2_9FUNG</name>
<dbReference type="GO" id="GO:0016624">
    <property type="term" value="F:oxidoreductase activity, acting on the aldehyde or oxo group of donors, disulfide as acceptor"/>
    <property type="evidence" value="ECO:0007669"/>
    <property type="project" value="InterPro"/>
</dbReference>
<evidence type="ECO:0000313" key="8">
    <source>
        <dbReference type="Proteomes" id="UP001194580"/>
    </source>
</evidence>
<dbReference type="PIRSF" id="PIRSF000157">
    <property type="entry name" value="Oxoglu_dh_E1"/>
    <property type="match status" value="1"/>
</dbReference>
<dbReference type="Gene3D" id="3.40.50.11610">
    <property type="entry name" value="Multifunctional 2-oxoglutarate metabolism enzyme, C-terminal domain"/>
    <property type="match status" value="1"/>
</dbReference>